<dbReference type="InterPro" id="IPR022081">
    <property type="entry name" value="DUF3631"/>
</dbReference>
<dbReference type="AlphaFoldDB" id="A0AAU7DQV8"/>
<dbReference type="Pfam" id="PF12307">
    <property type="entry name" value="DUF3631"/>
    <property type="match status" value="1"/>
</dbReference>
<proteinExistence type="predicted"/>
<protein>
    <submittedName>
        <fullName evidence="2">DUF3631 domain-containing protein</fullName>
    </submittedName>
</protein>
<feature type="domain" description="DUF3631" evidence="1">
    <location>
        <begin position="189"/>
        <end position="372"/>
    </location>
</feature>
<sequence>MSTRSVAEDFSDIPVEPSKLDAGTDLDAIGKTESFIRRFCILPGAAYLPLALWTAATHVPDAFGAFPYITLTSPVKRCGKTRVLEILELLCAKPQRITSASPASIFRLMKDSPTLLLDEVEALRSSKPSESAQAILAILNAGHRQGATVTRCVPPDWSVEHFPVYGPKAFAAIGRLPDTLADRCICIPMQRKAASQRVARLLFARTPAEAEPLRNTIAAWAEAQRDTVREFYECMSDLGFLEDREADLWMPLFAVCTVAAPDRVDELERCARSLCGAKAIDDADDSYALKLLADVRRVWPDGRSHMLTAALLDALKRIPDSPWGESSQELTPRGLAATLRPFGPAPRQVRVDGGATGKGYLRAEFEGTFSRYLPAAEAESETCETTCMNAG</sequence>
<organism evidence="2">
    <name type="scientific">Telmatobacter sp. DSM 110680</name>
    <dbReference type="NCBI Taxonomy" id="3036704"/>
    <lineage>
        <taxon>Bacteria</taxon>
        <taxon>Pseudomonadati</taxon>
        <taxon>Acidobacteriota</taxon>
        <taxon>Terriglobia</taxon>
        <taxon>Terriglobales</taxon>
        <taxon>Acidobacteriaceae</taxon>
        <taxon>Telmatobacter</taxon>
    </lineage>
</organism>
<evidence type="ECO:0000313" key="2">
    <source>
        <dbReference type="EMBL" id="XBH20050.1"/>
    </source>
</evidence>
<accession>A0AAU7DQV8</accession>
<name>A0AAU7DQV8_9BACT</name>
<dbReference type="RefSeq" id="WP_348265274.1">
    <property type="nucleotide sequence ID" value="NZ_CP121196.1"/>
</dbReference>
<dbReference type="EMBL" id="CP121196">
    <property type="protein sequence ID" value="XBH20050.1"/>
    <property type="molecule type" value="Genomic_DNA"/>
</dbReference>
<reference evidence="2" key="1">
    <citation type="submission" date="2023-03" db="EMBL/GenBank/DDBJ databases">
        <title>Edaphobacter sp.</title>
        <authorList>
            <person name="Huber K.J."/>
            <person name="Papendorf J."/>
            <person name="Pilke C."/>
            <person name="Bunk B."/>
            <person name="Sproeer C."/>
            <person name="Pester M."/>
        </authorList>
    </citation>
    <scope>NUCLEOTIDE SEQUENCE</scope>
    <source>
        <strain evidence="2">DSM 110680</strain>
    </source>
</reference>
<gene>
    <name evidence="2" type="ORF">P8935_12175</name>
</gene>
<evidence type="ECO:0000259" key="1">
    <source>
        <dbReference type="Pfam" id="PF12307"/>
    </source>
</evidence>